<dbReference type="PRINTS" id="PR00455">
    <property type="entry name" value="HTHTETR"/>
</dbReference>
<accession>K2N4K0</accession>
<feature type="DNA-binding region" description="H-T-H motif" evidence="4">
    <location>
        <begin position="45"/>
        <end position="64"/>
    </location>
</feature>
<dbReference type="PANTHER" id="PTHR30055:SF146">
    <property type="entry name" value="HTH-TYPE TRANSCRIPTIONAL DUAL REGULATOR CECR"/>
    <property type="match status" value="1"/>
</dbReference>
<dbReference type="InterPro" id="IPR050109">
    <property type="entry name" value="HTH-type_TetR-like_transc_reg"/>
</dbReference>
<gene>
    <name evidence="7" type="ORF">NA8A_12235</name>
</gene>
<dbReference type="Pfam" id="PF14246">
    <property type="entry name" value="TetR_C_7"/>
    <property type="match status" value="1"/>
</dbReference>
<keyword evidence="8" id="KW-1185">Reference proteome</keyword>
<evidence type="ECO:0000313" key="7">
    <source>
        <dbReference type="EMBL" id="EKF42318.1"/>
    </source>
</evidence>
<comment type="caution">
    <text evidence="7">The sequence shown here is derived from an EMBL/GenBank/DDBJ whole genome shotgun (WGS) entry which is preliminary data.</text>
</comment>
<dbReference type="Gene3D" id="1.10.357.10">
    <property type="entry name" value="Tetracycline Repressor, domain 2"/>
    <property type="match status" value="1"/>
</dbReference>
<organism evidence="7 8">
    <name type="scientific">Nitratireductor indicus C115</name>
    <dbReference type="NCBI Taxonomy" id="1231190"/>
    <lineage>
        <taxon>Bacteria</taxon>
        <taxon>Pseudomonadati</taxon>
        <taxon>Pseudomonadota</taxon>
        <taxon>Alphaproteobacteria</taxon>
        <taxon>Hyphomicrobiales</taxon>
        <taxon>Phyllobacteriaceae</taxon>
        <taxon>Nitratireductor</taxon>
    </lineage>
</organism>
<feature type="region of interest" description="Disordered" evidence="5">
    <location>
        <begin position="1"/>
        <end position="24"/>
    </location>
</feature>
<dbReference type="Proteomes" id="UP000007374">
    <property type="component" value="Unassembled WGS sequence"/>
</dbReference>
<dbReference type="PROSITE" id="PS50977">
    <property type="entry name" value="HTH_TETR_2"/>
    <property type="match status" value="1"/>
</dbReference>
<evidence type="ECO:0000313" key="8">
    <source>
        <dbReference type="Proteomes" id="UP000007374"/>
    </source>
</evidence>
<evidence type="ECO:0000256" key="5">
    <source>
        <dbReference type="SAM" id="MobiDB-lite"/>
    </source>
</evidence>
<dbReference type="InterPro" id="IPR009057">
    <property type="entry name" value="Homeodomain-like_sf"/>
</dbReference>
<reference evidence="7 8" key="1">
    <citation type="journal article" date="2012" name="J. Bacteriol.">
        <title>Genome Sequence of Nitratireductor indicus Type Strain C115.</title>
        <authorList>
            <person name="Lai Q."/>
            <person name="Li G."/>
            <person name="Yu Z."/>
            <person name="Shao Z."/>
        </authorList>
    </citation>
    <scope>NUCLEOTIDE SEQUENCE [LARGE SCALE GENOMIC DNA]</scope>
    <source>
        <strain evidence="7 8">C115</strain>
    </source>
</reference>
<dbReference type="PANTHER" id="PTHR30055">
    <property type="entry name" value="HTH-TYPE TRANSCRIPTIONAL REGULATOR RUTR"/>
    <property type="match status" value="1"/>
</dbReference>
<dbReference type="SUPFAM" id="SSF48498">
    <property type="entry name" value="Tetracyclin repressor-like, C-terminal domain"/>
    <property type="match status" value="1"/>
</dbReference>
<feature type="compositionally biased region" description="Polar residues" evidence="5">
    <location>
        <begin position="1"/>
        <end position="14"/>
    </location>
</feature>
<name>K2N4K0_9HYPH</name>
<proteinExistence type="predicted"/>
<evidence type="ECO:0000259" key="6">
    <source>
        <dbReference type="PROSITE" id="PS50977"/>
    </source>
</evidence>
<dbReference type="Pfam" id="PF00440">
    <property type="entry name" value="TetR_N"/>
    <property type="match status" value="1"/>
</dbReference>
<dbReference type="PATRIC" id="fig|1231190.3.peg.2546"/>
<keyword evidence="1" id="KW-0805">Transcription regulation</keyword>
<keyword evidence="3" id="KW-0804">Transcription</keyword>
<feature type="domain" description="HTH tetR-type" evidence="6">
    <location>
        <begin position="22"/>
        <end position="82"/>
    </location>
</feature>
<sequence>MKSIAVSTATNKSPMRSRDQGPSKREAILDAATRIFLTHGYEGASMDLVAQESGAARRTVYNQFESKEVLFNAAVERVWRDMPVVSIMSDEAALEDPALGLRKVGLLIADFWTPDQAVAFVRMVISESNRFPDLAENFVRLGKMPALRALIDYISAMNGQGIINVQDPDLAARQFVGLVNEPLLWYRVIGVGGAPSKDRRQQVVEEAVATFLARYSAKGTAAAS</sequence>
<protein>
    <submittedName>
        <fullName evidence="7">TetR family transcriptional regulator</fullName>
    </submittedName>
</protein>
<evidence type="ECO:0000256" key="1">
    <source>
        <dbReference type="ARBA" id="ARBA00023015"/>
    </source>
</evidence>
<dbReference type="Gene3D" id="1.10.10.60">
    <property type="entry name" value="Homeodomain-like"/>
    <property type="match status" value="1"/>
</dbReference>
<dbReference type="GO" id="GO:0000976">
    <property type="term" value="F:transcription cis-regulatory region binding"/>
    <property type="evidence" value="ECO:0007669"/>
    <property type="project" value="TreeGrafter"/>
</dbReference>
<dbReference type="AlphaFoldDB" id="K2N4K0"/>
<dbReference type="InterPro" id="IPR001647">
    <property type="entry name" value="HTH_TetR"/>
</dbReference>
<dbReference type="GO" id="GO:0003700">
    <property type="term" value="F:DNA-binding transcription factor activity"/>
    <property type="evidence" value="ECO:0007669"/>
    <property type="project" value="TreeGrafter"/>
</dbReference>
<dbReference type="InterPro" id="IPR036271">
    <property type="entry name" value="Tet_transcr_reg_TetR-rel_C_sf"/>
</dbReference>
<dbReference type="EMBL" id="AMSI01000007">
    <property type="protein sequence ID" value="EKF42318.1"/>
    <property type="molecule type" value="Genomic_DNA"/>
</dbReference>
<dbReference type="SUPFAM" id="SSF46689">
    <property type="entry name" value="Homeodomain-like"/>
    <property type="match status" value="1"/>
</dbReference>
<evidence type="ECO:0000256" key="2">
    <source>
        <dbReference type="ARBA" id="ARBA00023125"/>
    </source>
</evidence>
<evidence type="ECO:0000256" key="3">
    <source>
        <dbReference type="ARBA" id="ARBA00023163"/>
    </source>
</evidence>
<evidence type="ECO:0000256" key="4">
    <source>
        <dbReference type="PROSITE-ProRule" id="PRU00335"/>
    </source>
</evidence>
<keyword evidence="2 4" id="KW-0238">DNA-binding</keyword>
<dbReference type="eggNOG" id="COG1309">
    <property type="taxonomic scope" value="Bacteria"/>
</dbReference>
<dbReference type="InterPro" id="IPR039536">
    <property type="entry name" value="TetR_C_Proteobacteria"/>
</dbReference>
<dbReference type="FunFam" id="1.10.10.60:FF:000141">
    <property type="entry name" value="TetR family transcriptional regulator"/>
    <property type="match status" value="1"/>
</dbReference>